<organism evidence="3 4">
    <name type="scientific">Bemisia tabaci</name>
    <name type="common">Sweetpotato whitefly</name>
    <name type="synonym">Aleurodes tabaci</name>
    <dbReference type="NCBI Taxonomy" id="7038"/>
    <lineage>
        <taxon>Eukaryota</taxon>
        <taxon>Metazoa</taxon>
        <taxon>Ecdysozoa</taxon>
        <taxon>Arthropoda</taxon>
        <taxon>Hexapoda</taxon>
        <taxon>Insecta</taxon>
        <taxon>Pterygota</taxon>
        <taxon>Neoptera</taxon>
        <taxon>Paraneoptera</taxon>
        <taxon>Hemiptera</taxon>
        <taxon>Sternorrhyncha</taxon>
        <taxon>Aleyrodoidea</taxon>
        <taxon>Aleyrodidae</taxon>
        <taxon>Aleyrodinae</taxon>
        <taxon>Bemisia</taxon>
    </lineage>
</organism>
<dbReference type="PANTHER" id="PTHR31649">
    <property type="entry name" value="AGAP009604-PA"/>
    <property type="match status" value="1"/>
</dbReference>
<dbReference type="Pfam" id="PF12248">
    <property type="entry name" value="Methyltransf_FA"/>
    <property type="match status" value="1"/>
</dbReference>
<feature type="compositionally biased region" description="Low complexity" evidence="1">
    <location>
        <begin position="429"/>
        <end position="441"/>
    </location>
</feature>
<dbReference type="Proteomes" id="UP001152759">
    <property type="component" value="Chromosome 9"/>
</dbReference>
<accession>A0A9P0AQ57</accession>
<feature type="compositionally biased region" description="Polar residues" evidence="1">
    <location>
        <begin position="407"/>
        <end position="423"/>
    </location>
</feature>
<dbReference type="PANTHER" id="PTHR31649:SF1">
    <property type="entry name" value="FARNESOIC ACID O-METHYL TRANSFERASE DOMAIN-CONTAINING PROTEIN"/>
    <property type="match status" value="1"/>
</dbReference>
<gene>
    <name evidence="3" type="ORF">BEMITA_LOCUS13704</name>
</gene>
<evidence type="ECO:0000313" key="3">
    <source>
        <dbReference type="EMBL" id="CAH0395524.1"/>
    </source>
</evidence>
<protein>
    <recommendedName>
        <fullName evidence="2">Farnesoic acid O-methyl transferase domain-containing protein</fullName>
    </recommendedName>
</protein>
<evidence type="ECO:0000259" key="2">
    <source>
        <dbReference type="Pfam" id="PF12248"/>
    </source>
</evidence>
<keyword evidence="4" id="KW-1185">Reference proteome</keyword>
<sequence>MATHTPVNKPPFALSTYGHFSVPQSNASTPSPHQQSNSSNEGGDDDPLKKKKKLLKKKMIMSTTSQPPAKQLPAGNVVRKKKLKSSSNKPPKNEPREDGKRGKKVVHEQGREIIGNIIKFFEEEKQKKGLNVPLNQPLRRAAEATGISYSTIKRIKKEVQRCEATGTKLTTPGQFRRGRKSIYEIEQMKSWTSGWVFDPPVPFNSNGLRGFIYKEIQTDDKSIYQFHPISSGSLHFKVKTTNDAQVCLTTVPREGNPMYEVVIGGWANTKSCIRKNSSKVEQALVDTMDILTSDEYKGFWIRWAGGSIAVGREGESWPFMSWDDPDPFPVAYYGLSTNWSATGHWIVEGCVGEPSTSTTPTLALPQNLVAFPQHQPPAHAVASPGHPQPSPGHPQPSPGHPQPSPQNLATQHSATQSPQSLHTPTDGASLESESSWSQSRTTSLLTNVVEMVIEPTGWNVASSSMGSGRWVPASNGAIPPNAVKGGFDKIELYVGRAHHDGALIPGKIVPSHGMCYIAWRGVEHGKPDYDVLCDCTVSWIPASGGIIPEGALPAGTADTGETLFVGRTNHQGTTIVGMVQPSHKVCYIPYNGHELPYGDYEVMVVK</sequence>
<feature type="region of interest" description="Disordered" evidence="1">
    <location>
        <begin position="376"/>
        <end position="441"/>
    </location>
</feature>
<feature type="region of interest" description="Disordered" evidence="1">
    <location>
        <begin position="1"/>
        <end position="106"/>
    </location>
</feature>
<feature type="compositionally biased region" description="Basic residues" evidence="1">
    <location>
        <begin position="49"/>
        <end position="59"/>
    </location>
</feature>
<evidence type="ECO:0000313" key="4">
    <source>
        <dbReference type="Proteomes" id="UP001152759"/>
    </source>
</evidence>
<dbReference type="SMART" id="SM00696">
    <property type="entry name" value="DM9"/>
    <property type="match status" value="2"/>
</dbReference>
<evidence type="ECO:0000256" key="1">
    <source>
        <dbReference type="SAM" id="MobiDB-lite"/>
    </source>
</evidence>
<dbReference type="InterPro" id="IPR006616">
    <property type="entry name" value="DM9_repeat"/>
</dbReference>
<feature type="compositionally biased region" description="Polar residues" evidence="1">
    <location>
        <begin position="22"/>
        <end position="41"/>
    </location>
</feature>
<reference evidence="3" key="1">
    <citation type="submission" date="2021-12" db="EMBL/GenBank/DDBJ databases">
        <authorList>
            <person name="King R."/>
        </authorList>
    </citation>
    <scope>NUCLEOTIDE SEQUENCE</scope>
</reference>
<feature type="compositionally biased region" description="Basic and acidic residues" evidence="1">
    <location>
        <begin position="91"/>
        <end position="106"/>
    </location>
</feature>
<name>A0A9P0AQ57_BEMTA</name>
<dbReference type="Pfam" id="PF11901">
    <property type="entry name" value="DM9"/>
    <property type="match status" value="1"/>
</dbReference>
<dbReference type="InterPro" id="IPR022041">
    <property type="entry name" value="Methyltransf_FA"/>
</dbReference>
<feature type="domain" description="Farnesoic acid O-methyl transferase" evidence="2">
    <location>
        <begin position="223"/>
        <end position="348"/>
    </location>
</feature>
<feature type="compositionally biased region" description="Pro residues" evidence="1">
    <location>
        <begin position="386"/>
        <end position="404"/>
    </location>
</feature>
<dbReference type="EMBL" id="OU963870">
    <property type="protein sequence ID" value="CAH0395524.1"/>
    <property type="molecule type" value="Genomic_DNA"/>
</dbReference>
<dbReference type="OrthoDB" id="2142040at2759"/>
<dbReference type="KEGG" id="btab:109038175"/>
<proteinExistence type="predicted"/>
<dbReference type="AlphaFoldDB" id="A0A9P0AQ57"/>